<accession>A0A6J7J667</accession>
<dbReference type="InterPro" id="IPR036412">
    <property type="entry name" value="HAD-like_sf"/>
</dbReference>
<dbReference type="Pfam" id="PF00702">
    <property type="entry name" value="Hydrolase"/>
    <property type="match status" value="1"/>
</dbReference>
<dbReference type="Gene3D" id="3.40.50.1000">
    <property type="entry name" value="HAD superfamily/HAD-like"/>
    <property type="match status" value="1"/>
</dbReference>
<dbReference type="PANTHER" id="PTHR46649">
    <property type="match status" value="1"/>
</dbReference>
<dbReference type="AlphaFoldDB" id="A0A6J7J667"/>
<reference evidence="1" key="1">
    <citation type="submission" date="2020-05" db="EMBL/GenBank/DDBJ databases">
        <authorList>
            <person name="Chiriac C."/>
            <person name="Salcher M."/>
            <person name="Ghai R."/>
            <person name="Kavagutti S V."/>
        </authorList>
    </citation>
    <scope>NUCLEOTIDE SEQUENCE</scope>
</reference>
<gene>
    <name evidence="1" type="ORF">UFOPK3772_00709</name>
</gene>
<sequence length="229" mass="24153">MRRAAHSCVPPVKGVIFDIHSTLVDQGSASGWLEAALVRAPHPLSVHERAALESFLDLIWEGARISDPESTRDLSFAAHERVFHELLAAGPGVDPALGAALYAVMLDVWHAYDDAIPTLEALQDAGVKVCLLSNAGVPIRTVLDREGLSPLVDAVVLSYEVGCVKPDTRIFQTALDAISCPAGEALMVGDSGRDDSGGTTLGIRTLILPRTSGPVHGLGAVVSLTRPCH</sequence>
<proteinExistence type="predicted"/>
<dbReference type="InterPro" id="IPR023214">
    <property type="entry name" value="HAD_sf"/>
</dbReference>
<dbReference type="EMBL" id="CAFBNE010000015">
    <property type="protein sequence ID" value="CAB4938044.1"/>
    <property type="molecule type" value="Genomic_DNA"/>
</dbReference>
<dbReference type="InterPro" id="IPR006439">
    <property type="entry name" value="HAD-SF_hydro_IA"/>
</dbReference>
<organism evidence="1">
    <name type="scientific">freshwater metagenome</name>
    <dbReference type="NCBI Taxonomy" id="449393"/>
    <lineage>
        <taxon>unclassified sequences</taxon>
        <taxon>metagenomes</taxon>
        <taxon>ecological metagenomes</taxon>
    </lineage>
</organism>
<name>A0A6J7J667_9ZZZZ</name>
<dbReference type="PANTHER" id="PTHR46649:SF4">
    <property type="entry name" value="HALOACID DEHALOGENASE-LIKE HYDROLASE (HAD) SUPERFAMILY PROTEIN"/>
    <property type="match status" value="1"/>
</dbReference>
<evidence type="ECO:0000313" key="1">
    <source>
        <dbReference type="EMBL" id="CAB4938044.1"/>
    </source>
</evidence>
<dbReference type="SFLD" id="SFLDG01129">
    <property type="entry name" value="C1.5:_HAD__Beta-PGM__Phosphata"/>
    <property type="match status" value="1"/>
</dbReference>
<dbReference type="SFLD" id="SFLDS00003">
    <property type="entry name" value="Haloacid_Dehalogenase"/>
    <property type="match status" value="1"/>
</dbReference>
<dbReference type="PRINTS" id="PR00413">
    <property type="entry name" value="HADHALOGNASE"/>
</dbReference>
<dbReference type="NCBIfam" id="TIGR01549">
    <property type="entry name" value="HAD-SF-IA-v1"/>
    <property type="match status" value="1"/>
</dbReference>
<protein>
    <submittedName>
        <fullName evidence="1">Unannotated protein</fullName>
    </submittedName>
</protein>
<dbReference type="SUPFAM" id="SSF56784">
    <property type="entry name" value="HAD-like"/>
    <property type="match status" value="1"/>
</dbReference>